<organism evidence="1 2">
    <name type="scientific">Dickeya zeae</name>
    <dbReference type="NCBI Taxonomy" id="204042"/>
    <lineage>
        <taxon>Bacteria</taxon>
        <taxon>Pseudomonadati</taxon>
        <taxon>Pseudomonadota</taxon>
        <taxon>Gammaproteobacteria</taxon>
        <taxon>Enterobacterales</taxon>
        <taxon>Pectobacteriaceae</taxon>
        <taxon>Dickeya</taxon>
    </lineage>
</organism>
<dbReference type="RefSeq" id="WP_168362319.1">
    <property type="nucleotide sequence ID" value="NZ_CP033622.1"/>
</dbReference>
<reference evidence="1 2" key="1">
    <citation type="submission" date="2018-11" db="EMBL/GenBank/DDBJ databases">
        <title>Complete genome sequence of Dickeya zeae strain CE1 infecting Canna edulis Ker-Gawl. in China.</title>
        <authorList>
            <person name="Zhang J."/>
            <person name="Lin B."/>
            <person name="Shen H."/>
            <person name="Jiang S."/>
            <person name="Pu X."/>
            <person name="Sun D."/>
        </authorList>
    </citation>
    <scope>NUCLEOTIDE SEQUENCE [LARGE SCALE GENOMIC DNA]</scope>
    <source>
        <strain evidence="1 2">CE1</strain>
    </source>
</reference>
<name>A0AAE6Z038_9GAMM</name>
<dbReference type="AlphaFoldDB" id="A0AAE6Z038"/>
<protein>
    <submittedName>
        <fullName evidence="1">Uncharacterized protein</fullName>
    </submittedName>
</protein>
<dbReference type="Proteomes" id="UP000500801">
    <property type="component" value="Chromosome"/>
</dbReference>
<sequence>MMNKKYALIKTGSNYVENVIVADENFVVPDYYLIEISNDKPAQPGTYYNAGDGKFYGDAAYSVDYRQQPLSLLTP</sequence>
<proteinExistence type="predicted"/>
<gene>
    <name evidence="1" type="ORF">DWG24_09330</name>
</gene>
<evidence type="ECO:0000313" key="1">
    <source>
        <dbReference type="EMBL" id="QIZ50955.1"/>
    </source>
</evidence>
<accession>A0AAE6Z038</accession>
<dbReference type="EMBL" id="CP033622">
    <property type="protein sequence ID" value="QIZ50955.1"/>
    <property type="molecule type" value="Genomic_DNA"/>
</dbReference>
<evidence type="ECO:0000313" key="2">
    <source>
        <dbReference type="Proteomes" id="UP000500801"/>
    </source>
</evidence>